<accession>A0A175W467</accession>
<dbReference type="VEuPathDB" id="FungiDB:MMYC01_205077"/>
<dbReference type="AlphaFoldDB" id="A0A175W467"/>
<keyword evidence="2" id="KW-0732">Signal</keyword>
<comment type="caution">
    <text evidence="3">The sequence shown here is derived from an EMBL/GenBank/DDBJ whole genome shotgun (WGS) entry which is preliminary data.</text>
</comment>
<protein>
    <submittedName>
        <fullName evidence="3">Uncharacterized protein</fullName>
    </submittedName>
</protein>
<keyword evidence="4" id="KW-1185">Reference proteome</keyword>
<feature type="chain" id="PRO_5008043609" evidence="2">
    <location>
        <begin position="22"/>
        <end position="342"/>
    </location>
</feature>
<feature type="signal peptide" evidence="2">
    <location>
        <begin position="1"/>
        <end position="21"/>
    </location>
</feature>
<evidence type="ECO:0000256" key="2">
    <source>
        <dbReference type="SAM" id="SignalP"/>
    </source>
</evidence>
<proteinExistence type="predicted"/>
<dbReference type="Proteomes" id="UP000078237">
    <property type="component" value="Unassembled WGS sequence"/>
</dbReference>
<feature type="transmembrane region" description="Helical" evidence="1">
    <location>
        <begin position="112"/>
        <end position="136"/>
    </location>
</feature>
<keyword evidence="1" id="KW-1133">Transmembrane helix</keyword>
<evidence type="ECO:0000256" key="1">
    <source>
        <dbReference type="SAM" id="Phobius"/>
    </source>
</evidence>
<feature type="transmembrane region" description="Helical" evidence="1">
    <location>
        <begin position="87"/>
        <end position="106"/>
    </location>
</feature>
<dbReference type="EMBL" id="LCTW02000129">
    <property type="protein sequence ID" value="KXX78221.1"/>
    <property type="molecule type" value="Genomic_DNA"/>
</dbReference>
<gene>
    <name evidence="3" type="ORF">MMYC01_205077</name>
</gene>
<feature type="transmembrane region" description="Helical" evidence="1">
    <location>
        <begin position="45"/>
        <end position="67"/>
    </location>
</feature>
<dbReference type="OrthoDB" id="2396694at2759"/>
<feature type="transmembrane region" description="Helical" evidence="1">
    <location>
        <begin position="232"/>
        <end position="253"/>
    </location>
</feature>
<feature type="transmembrane region" description="Helical" evidence="1">
    <location>
        <begin position="197"/>
        <end position="220"/>
    </location>
</feature>
<name>A0A175W467_9PEZI</name>
<evidence type="ECO:0000313" key="3">
    <source>
        <dbReference type="EMBL" id="KXX78221.1"/>
    </source>
</evidence>
<reference evidence="3 4" key="1">
    <citation type="journal article" date="2016" name="Genome Announc.">
        <title>Genome Sequence of Madurella mycetomatis mm55, Isolated from a Human Mycetoma Case in Sudan.</title>
        <authorList>
            <person name="Smit S."/>
            <person name="Derks M.F."/>
            <person name="Bervoets S."/>
            <person name="Fahal A."/>
            <person name="van Leeuwen W."/>
            <person name="van Belkum A."/>
            <person name="van de Sande W.W."/>
        </authorList>
    </citation>
    <scope>NUCLEOTIDE SEQUENCE [LARGE SCALE GENOMIC DNA]</scope>
    <source>
        <strain evidence="4">mm55</strain>
    </source>
</reference>
<organism evidence="3 4">
    <name type="scientific">Madurella mycetomatis</name>
    <dbReference type="NCBI Taxonomy" id="100816"/>
    <lineage>
        <taxon>Eukaryota</taxon>
        <taxon>Fungi</taxon>
        <taxon>Dikarya</taxon>
        <taxon>Ascomycota</taxon>
        <taxon>Pezizomycotina</taxon>
        <taxon>Sordariomycetes</taxon>
        <taxon>Sordariomycetidae</taxon>
        <taxon>Sordariales</taxon>
        <taxon>Sordariales incertae sedis</taxon>
        <taxon>Madurella</taxon>
    </lineage>
</organism>
<keyword evidence="1" id="KW-0472">Membrane</keyword>
<feature type="transmembrane region" description="Helical" evidence="1">
    <location>
        <begin position="265"/>
        <end position="287"/>
    </location>
</feature>
<evidence type="ECO:0000313" key="4">
    <source>
        <dbReference type="Proteomes" id="UP000078237"/>
    </source>
</evidence>
<keyword evidence="1" id="KW-0812">Transmembrane</keyword>
<sequence>MTIPRLSFLLLNVALVLPAHAKLGEWLSNPPYANGGTAQEQIRCYALPYGAIGFASHVLTYFTAFMLSRGRNPILFWKRLRHRRYNLAVAIVGFLMTFPLTVITMVRCRSTWGFILVAVWKLVLSVTLTGMTIHAAHMIYDVPKPPKTDAETNPATGKAPLPYISPRHGANFTEYQPIQEAEAITNHPEYKRQFLRIWYWTFLYFVGAVLGFVGICNIISKHLPSNQQLRIVTGVFGGLVLFIMLCVMVLCFCAMSGKTGCMGKLGFSVLACGVVTVFLLTVLFAFYTDWALAALAGGDLVGRPSGENAAVYWAYFAAKRLPMVSFDWIILIYVIDGGGRGS</sequence>